<dbReference type="WBParaSite" id="ACRNAN_scaffold12887.g10432.t1">
    <property type="protein sequence ID" value="ACRNAN_scaffold12887.g10432.t1"/>
    <property type="gene ID" value="ACRNAN_scaffold12887.g10432"/>
</dbReference>
<evidence type="ECO:0000313" key="3">
    <source>
        <dbReference type="WBParaSite" id="ACRNAN_scaffold12887.g10432.t1"/>
    </source>
</evidence>
<evidence type="ECO:0000313" key="2">
    <source>
        <dbReference type="Proteomes" id="UP000887540"/>
    </source>
</evidence>
<accession>A0A914CNZ7</accession>
<proteinExistence type="predicted"/>
<protein>
    <submittedName>
        <fullName evidence="3">Uncharacterized protein</fullName>
    </submittedName>
</protein>
<evidence type="ECO:0000256" key="1">
    <source>
        <dbReference type="SAM" id="MobiDB-lite"/>
    </source>
</evidence>
<dbReference type="AlphaFoldDB" id="A0A914CNZ7"/>
<name>A0A914CNZ7_9BILA</name>
<dbReference type="Proteomes" id="UP000887540">
    <property type="component" value="Unplaced"/>
</dbReference>
<reference evidence="3" key="1">
    <citation type="submission" date="2022-11" db="UniProtKB">
        <authorList>
            <consortium name="WormBaseParasite"/>
        </authorList>
    </citation>
    <scope>IDENTIFICATION</scope>
</reference>
<feature type="region of interest" description="Disordered" evidence="1">
    <location>
        <begin position="20"/>
        <end position="40"/>
    </location>
</feature>
<sequence>MSTKPEDKNRRLLDELNKTRQMMMKGSSINKPQNPIPEPKETRAAINGLENLQTTVVFIPTNSQYGNSIIPVMPRIPPPESQHKEI</sequence>
<keyword evidence="2" id="KW-1185">Reference proteome</keyword>
<organism evidence="2 3">
    <name type="scientific">Acrobeloides nanus</name>
    <dbReference type="NCBI Taxonomy" id="290746"/>
    <lineage>
        <taxon>Eukaryota</taxon>
        <taxon>Metazoa</taxon>
        <taxon>Ecdysozoa</taxon>
        <taxon>Nematoda</taxon>
        <taxon>Chromadorea</taxon>
        <taxon>Rhabditida</taxon>
        <taxon>Tylenchina</taxon>
        <taxon>Cephalobomorpha</taxon>
        <taxon>Cephaloboidea</taxon>
        <taxon>Cephalobidae</taxon>
        <taxon>Acrobeloides</taxon>
    </lineage>
</organism>